<reference evidence="3 4" key="1">
    <citation type="submission" date="2016-12" db="EMBL/GenBank/DDBJ databases">
        <title>Thioflexothrix psekupsii D3 genome sequencing and assembly.</title>
        <authorList>
            <person name="Fomenkov A."/>
            <person name="Vincze T."/>
            <person name="Grabovich M."/>
            <person name="Anton B.P."/>
            <person name="Dubinina G."/>
            <person name="Orlova M."/>
            <person name="Belousova E."/>
            <person name="Roberts R.J."/>
        </authorList>
    </citation>
    <scope>NUCLEOTIDE SEQUENCE [LARGE SCALE GENOMIC DNA]</scope>
    <source>
        <strain evidence="3">D3</strain>
    </source>
</reference>
<proteinExistence type="predicted"/>
<sequence length="438" mass="51940">MAKIYYARVDEFWTRVDKLKFLAEKESYKNVEWQEITPDSKHNWLTEGLHDSFDNFLPMGTKAGKANKSDAEGIIFQVYSRGAETTRDAWAYHFNESKLAENMQISIEFYNDQVLKLSRQLKEIRIDDFANYDDKKISWSSSLKKHLENLIFAEFNQENIRFSLYRPFSKQYLYFDKIFTHRRGQFPSIFPTPETEKENKVICCSAVGNNKPFHNLMTNVIPDLHFTGDSQCFPFYTYTEDGSHRQENITNWALNAYQTHYKDNTISKWDIFYYIYGFLHHQGYRDKYQANLKRELPRIPYVPDFWAISQAGQQLAELHLNYEQQEPYELDDEIKGKLEWRVEKMRLNKDKTALIYNDTLTLKGIPPQVFDYKLGNRSALQWVIDQYQVKTDERSGITNDPNRFDEPRYIFELIGKVITVSLKTVEIVKGINRGNFEE</sequence>
<dbReference type="AlphaFoldDB" id="A0A251X9L7"/>
<dbReference type="Pfam" id="PF18135">
    <property type="entry name" value="Type_ISP_C"/>
    <property type="match status" value="1"/>
</dbReference>
<evidence type="ECO:0000259" key="2">
    <source>
        <dbReference type="Pfam" id="PF18135"/>
    </source>
</evidence>
<protein>
    <submittedName>
        <fullName evidence="3">Helicase</fullName>
    </submittedName>
</protein>
<organism evidence="3 4">
    <name type="scientific">Thioflexithrix psekupsensis</name>
    <dbReference type="NCBI Taxonomy" id="1570016"/>
    <lineage>
        <taxon>Bacteria</taxon>
        <taxon>Pseudomonadati</taxon>
        <taxon>Pseudomonadota</taxon>
        <taxon>Gammaproteobacteria</taxon>
        <taxon>Thiotrichales</taxon>
        <taxon>Thioflexithrix</taxon>
    </lineage>
</organism>
<dbReference type="EMBL" id="MSLT01000012">
    <property type="protein sequence ID" value="OUD14427.1"/>
    <property type="molecule type" value="Genomic_DNA"/>
</dbReference>
<evidence type="ECO:0000256" key="1">
    <source>
        <dbReference type="SAM" id="Coils"/>
    </source>
</evidence>
<name>A0A251X9L7_9GAMM</name>
<keyword evidence="4" id="KW-1185">Reference proteome</keyword>
<keyword evidence="1" id="KW-0175">Coiled coil</keyword>
<keyword evidence="3" id="KW-0547">Nucleotide-binding</keyword>
<feature type="domain" description="Type ISP restriction-modification enzyme LLaBIII C-terminal specificity" evidence="2">
    <location>
        <begin position="75"/>
        <end position="413"/>
    </location>
</feature>
<gene>
    <name evidence="3" type="ORF">TPSD3_08955</name>
</gene>
<dbReference type="InterPro" id="IPR041635">
    <property type="entry name" value="Type_ISP_LLaBIII_C"/>
</dbReference>
<feature type="coiled-coil region" evidence="1">
    <location>
        <begin position="100"/>
        <end position="127"/>
    </location>
</feature>
<keyword evidence="3" id="KW-0378">Hydrolase</keyword>
<evidence type="ECO:0000313" key="4">
    <source>
        <dbReference type="Proteomes" id="UP000194798"/>
    </source>
</evidence>
<keyword evidence="3" id="KW-0067">ATP-binding</keyword>
<dbReference type="GO" id="GO:0004386">
    <property type="term" value="F:helicase activity"/>
    <property type="evidence" value="ECO:0007669"/>
    <property type="project" value="UniProtKB-KW"/>
</dbReference>
<keyword evidence="3" id="KW-0347">Helicase</keyword>
<evidence type="ECO:0000313" key="3">
    <source>
        <dbReference type="EMBL" id="OUD14427.1"/>
    </source>
</evidence>
<dbReference type="OrthoDB" id="9804086at2"/>
<dbReference type="RefSeq" id="WP_086488208.1">
    <property type="nucleotide sequence ID" value="NZ_MSLT01000012.1"/>
</dbReference>
<comment type="caution">
    <text evidence="3">The sequence shown here is derived from an EMBL/GenBank/DDBJ whole genome shotgun (WGS) entry which is preliminary data.</text>
</comment>
<dbReference type="Proteomes" id="UP000194798">
    <property type="component" value="Unassembled WGS sequence"/>
</dbReference>
<accession>A0A251X9L7</accession>